<dbReference type="InterPro" id="IPR036514">
    <property type="entry name" value="SGNH_hydro_sf"/>
</dbReference>
<dbReference type="EMBL" id="JALJOS010000011">
    <property type="protein sequence ID" value="KAK9833234.1"/>
    <property type="molecule type" value="Genomic_DNA"/>
</dbReference>
<evidence type="ECO:0000256" key="2">
    <source>
        <dbReference type="SAM" id="SignalP"/>
    </source>
</evidence>
<feature type="signal peptide" evidence="2">
    <location>
        <begin position="1"/>
        <end position="22"/>
    </location>
</feature>
<evidence type="ECO:0000256" key="1">
    <source>
        <dbReference type="ARBA" id="ARBA00008668"/>
    </source>
</evidence>
<gene>
    <name evidence="3" type="ORF">WJX74_011115</name>
</gene>
<dbReference type="CDD" id="cd01846">
    <property type="entry name" value="fatty_acyltransferase_like"/>
    <property type="match status" value="1"/>
</dbReference>
<comment type="similarity">
    <text evidence="1">Belongs to the 'GDSL' lipolytic enzyme family.</text>
</comment>
<keyword evidence="4" id="KW-1185">Reference proteome</keyword>
<dbReference type="SUPFAM" id="SSF52266">
    <property type="entry name" value="SGNH hydrolase"/>
    <property type="match status" value="1"/>
</dbReference>
<proteinExistence type="inferred from homology"/>
<dbReference type="PANTHER" id="PTHR22835">
    <property type="entry name" value="ZINC FINGER FYVE DOMAIN CONTAINING PROTEIN"/>
    <property type="match status" value="1"/>
</dbReference>
<name>A0AAW1RHZ1_9CHLO</name>
<dbReference type="GO" id="GO:0016788">
    <property type="term" value="F:hydrolase activity, acting on ester bonds"/>
    <property type="evidence" value="ECO:0007669"/>
    <property type="project" value="InterPro"/>
</dbReference>
<dbReference type="PANTHER" id="PTHR22835:SF659">
    <property type="entry name" value="GDSL LIPASE_ACYLHYDROLASE, PUTATIVE (AFU_ORTHOLOGUE AFUA_2G00510)-RELATED"/>
    <property type="match status" value="1"/>
</dbReference>
<evidence type="ECO:0000313" key="3">
    <source>
        <dbReference type="EMBL" id="KAK9833234.1"/>
    </source>
</evidence>
<dbReference type="InterPro" id="IPR001087">
    <property type="entry name" value="GDSL"/>
</dbReference>
<dbReference type="Gene3D" id="3.40.50.1110">
    <property type="entry name" value="SGNH hydrolase"/>
    <property type="match status" value="1"/>
</dbReference>
<organism evidence="3 4">
    <name type="scientific">Apatococcus lobatus</name>
    <dbReference type="NCBI Taxonomy" id="904363"/>
    <lineage>
        <taxon>Eukaryota</taxon>
        <taxon>Viridiplantae</taxon>
        <taxon>Chlorophyta</taxon>
        <taxon>core chlorophytes</taxon>
        <taxon>Trebouxiophyceae</taxon>
        <taxon>Chlorellales</taxon>
        <taxon>Chlorellaceae</taxon>
        <taxon>Apatococcus</taxon>
    </lineage>
</organism>
<sequence>MHIRYSVLLQSSVVVLVAAAAAQQPDIALVVFGDSFSSRGLTVLSEVEDTLQSDQEFPPPPYDEGRFSNGLLFPEYMASNLNLSYIDYGAPGATSGAAAGTFTVIQEGGNVTSLPSPNLAQQVNKYIIEANGTVGADNSHCIFIGLDDYANFLYGAQVQPSVVVAFIQQGVSNLYNAGARTILLGNLPPLNVAPAFSVRAFNSTTDAAIKQAQLLKLIQQHNAILGSTVTALASTYGDATIGVLDLYTPYASMAQNQTDPGFAAPMDVPCYGGEEYAMPGTPGLDECSEPDEHLFWDWLHLSTQAHSTLAISLLQGLSGVLTNSALLHAQQQTSFLKSIFATQG</sequence>
<keyword evidence="2" id="KW-0732">Signal</keyword>
<dbReference type="Proteomes" id="UP001438707">
    <property type="component" value="Unassembled WGS sequence"/>
</dbReference>
<dbReference type="Pfam" id="PF00657">
    <property type="entry name" value="Lipase_GDSL"/>
    <property type="match status" value="1"/>
</dbReference>
<dbReference type="AlphaFoldDB" id="A0AAW1RHZ1"/>
<comment type="caution">
    <text evidence="3">The sequence shown here is derived from an EMBL/GenBank/DDBJ whole genome shotgun (WGS) entry which is preliminary data.</text>
</comment>
<protein>
    <submittedName>
        <fullName evidence="3">Uncharacterized protein</fullName>
    </submittedName>
</protein>
<accession>A0AAW1RHZ1</accession>
<feature type="chain" id="PRO_5043351534" evidence="2">
    <location>
        <begin position="23"/>
        <end position="344"/>
    </location>
</feature>
<reference evidence="3 4" key="1">
    <citation type="journal article" date="2024" name="Nat. Commun.">
        <title>Phylogenomics reveals the evolutionary origins of lichenization in chlorophyte algae.</title>
        <authorList>
            <person name="Puginier C."/>
            <person name="Libourel C."/>
            <person name="Otte J."/>
            <person name="Skaloud P."/>
            <person name="Haon M."/>
            <person name="Grisel S."/>
            <person name="Petersen M."/>
            <person name="Berrin J.G."/>
            <person name="Delaux P.M."/>
            <person name="Dal Grande F."/>
            <person name="Keller J."/>
        </authorList>
    </citation>
    <scope>NUCLEOTIDE SEQUENCE [LARGE SCALE GENOMIC DNA]</scope>
    <source>
        <strain evidence="3 4">SAG 2145</strain>
    </source>
</reference>
<evidence type="ECO:0000313" key="4">
    <source>
        <dbReference type="Proteomes" id="UP001438707"/>
    </source>
</evidence>